<organism evidence="2 3">
    <name type="scientific">Rhodopirellula sallentina SM41</name>
    <dbReference type="NCBI Taxonomy" id="1263870"/>
    <lineage>
        <taxon>Bacteria</taxon>
        <taxon>Pseudomonadati</taxon>
        <taxon>Planctomycetota</taxon>
        <taxon>Planctomycetia</taxon>
        <taxon>Pirellulales</taxon>
        <taxon>Pirellulaceae</taxon>
        <taxon>Rhodopirellula</taxon>
    </lineage>
</organism>
<reference evidence="2 3" key="1">
    <citation type="journal article" date="2013" name="Mar. Genomics">
        <title>Expression of sulfatases in Rhodopirellula baltica and the diversity of sulfatases in the genus Rhodopirellula.</title>
        <authorList>
            <person name="Wegner C.E."/>
            <person name="Richter-Heitmann T."/>
            <person name="Klindworth A."/>
            <person name="Klockow C."/>
            <person name="Richter M."/>
            <person name="Achstetter T."/>
            <person name="Glockner F.O."/>
            <person name="Harder J."/>
        </authorList>
    </citation>
    <scope>NUCLEOTIDE SEQUENCE [LARGE SCALE GENOMIC DNA]</scope>
    <source>
        <strain evidence="2 3">SM41</strain>
    </source>
</reference>
<feature type="compositionally biased region" description="Polar residues" evidence="1">
    <location>
        <begin position="26"/>
        <end position="38"/>
    </location>
</feature>
<proteinExistence type="predicted"/>
<name>M5U9E2_9BACT</name>
<evidence type="ECO:0000256" key="1">
    <source>
        <dbReference type="SAM" id="MobiDB-lite"/>
    </source>
</evidence>
<accession>M5U9E2</accession>
<dbReference type="Proteomes" id="UP000011885">
    <property type="component" value="Unassembled WGS sequence"/>
</dbReference>
<evidence type="ECO:0000313" key="2">
    <source>
        <dbReference type="EMBL" id="EMI58067.1"/>
    </source>
</evidence>
<dbReference type="EMBL" id="ANOH01000047">
    <property type="protein sequence ID" value="EMI58067.1"/>
    <property type="molecule type" value="Genomic_DNA"/>
</dbReference>
<protein>
    <submittedName>
        <fullName evidence="2">Uncharacterized protein</fullName>
    </submittedName>
</protein>
<sequence length="110" mass="11870">MRLVKNDEQFETKRVPFAETNRDSDSASSDNIPTQSPRSAKAYSPANPNLLCLFEDNSSHGESKPVSSRGLAFTPETPQIAGISVTSTISHNANNGATMPIHDFSAICVF</sequence>
<feature type="region of interest" description="Disordered" evidence="1">
    <location>
        <begin position="1"/>
        <end position="44"/>
    </location>
</feature>
<gene>
    <name evidence="2" type="ORF">RSSM_00492</name>
</gene>
<keyword evidence="3" id="KW-1185">Reference proteome</keyword>
<feature type="compositionally biased region" description="Basic and acidic residues" evidence="1">
    <location>
        <begin position="1"/>
        <end position="25"/>
    </location>
</feature>
<evidence type="ECO:0000313" key="3">
    <source>
        <dbReference type="Proteomes" id="UP000011885"/>
    </source>
</evidence>
<comment type="caution">
    <text evidence="2">The sequence shown here is derived from an EMBL/GenBank/DDBJ whole genome shotgun (WGS) entry which is preliminary data.</text>
</comment>
<dbReference type="AlphaFoldDB" id="M5U9E2"/>
<dbReference type="RefSeq" id="WP_008674034.1">
    <property type="nucleotide sequence ID" value="NZ_ANOH01000047.1"/>
</dbReference>
<dbReference type="PATRIC" id="fig|1263870.3.peg.539"/>